<organism evidence="2 3">
    <name type="scientific">Luteibacter jiangsuensis</name>
    <dbReference type="NCBI Taxonomy" id="637577"/>
    <lineage>
        <taxon>Bacteria</taxon>
        <taxon>Pseudomonadati</taxon>
        <taxon>Pseudomonadota</taxon>
        <taxon>Gammaproteobacteria</taxon>
        <taxon>Lysobacterales</taxon>
        <taxon>Rhodanobacteraceae</taxon>
        <taxon>Luteibacter</taxon>
    </lineage>
</organism>
<dbReference type="Pfam" id="PF11218">
    <property type="entry name" value="DUF3011"/>
    <property type="match status" value="2"/>
</dbReference>
<evidence type="ECO:0000313" key="2">
    <source>
        <dbReference type="EMBL" id="NID05544.1"/>
    </source>
</evidence>
<sequence>MKGIAGFAFVVTVGGALSFTSPQAQAGWGPSTVNCYSDGGRRSYCPVPWREARLARQDSRAPCVRGQSWGLDRGGIWVDDGCRGLFEDAAGYDDRSYRVDHYHHGGHDESWRRYDDRPRWTSDYPPHPIRPQPSIRPARPAAAARGGDGRIVSCDSNDNKRVFCRWPIGQGARLVEQTSRSDCVEGHSYGFAADGIWAAKGCRGKFNIGY</sequence>
<gene>
    <name evidence="2" type="ORF">HBF26_11655</name>
</gene>
<dbReference type="EMBL" id="JAAQQR010000004">
    <property type="protein sequence ID" value="NID05544.1"/>
    <property type="molecule type" value="Genomic_DNA"/>
</dbReference>
<accession>A0ABX0Q4V0</accession>
<evidence type="ECO:0000256" key="1">
    <source>
        <dbReference type="SAM" id="SignalP"/>
    </source>
</evidence>
<proteinExistence type="predicted"/>
<dbReference type="InterPro" id="IPR021381">
    <property type="entry name" value="DUF3011"/>
</dbReference>
<keyword evidence="3" id="KW-1185">Reference proteome</keyword>
<keyword evidence="1" id="KW-0732">Signal</keyword>
<name>A0ABX0Q4V0_9GAMM</name>
<dbReference type="RefSeq" id="WP_167126271.1">
    <property type="nucleotide sequence ID" value="NZ_JAAQQR010000004.1"/>
</dbReference>
<evidence type="ECO:0000313" key="3">
    <source>
        <dbReference type="Proteomes" id="UP001429601"/>
    </source>
</evidence>
<feature type="signal peptide" evidence="1">
    <location>
        <begin position="1"/>
        <end position="26"/>
    </location>
</feature>
<feature type="chain" id="PRO_5046717810" evidence="1">
    <location>
        <begin position="27"/>
        <end position="210"/>
    </location>
</feature>
<dbReference type="Proteomes" id="UP001429601">
    <property type="component" value="Unassembled WGS sequence"/>
</dbReference>
<comment type="caution">
    <text evidence="2">The sequence shown here is derived from an EMBL/GenBank/DDBJ whole genome shotgun (WGS) entry which is preliminary data.</text>
</comment>
<reference evidence="2 3" key="1">
    <citation type="journal article" date="2011" name="Curr. Microbiol.">
        <title>Luteibacter jiangsuensis sp. nov.: a methamidophos-degrading bacterium isolated from a methamidophos-manufacturing factory.</title>
        <authorList>
            <person name="Wang L."/>
            <person name="Wang G.L."/>
            <person name="Li S.P."/>
            <person name="Jiang J.D."/>
        </authorList>
    </citation>
    <scope>NUCLEOTIDE SEQUENCE [LARGE SCALE GENOMIC DNA]</scope>
    <source>
        <strain evidence="2 3">CGMCC 1.10133</strain>
    </source>
</reference>
<protein>
    <submittedName>
        <fullName evidence="2">DUF3011 domain-containing protein</fullName>
    </submittedName>
</protein>